<reference evidence="2" key="2">
    <citation type="submission" date="2020-05" db="UniProtKB">
        <authorList>
            <consortium name="EnsemblMetazoa"/>
        </authorList>
    </citation>
    <scope>IDENTIFICATION</scope>
    <source>
        <strain evidence="2">IAEA</strain>
    </source>
</reference>
<protein>
    <submittedName>
        <fullName evidence="2">Uncharacterized protein</fullName>
    </submittedName>
</protein>
<dbReference type="VEuPathDB" id="VectorBase:GPPI014846"/>
<sequence length="182" mass="19955">MEAVLCPRIHSSLICVKGVTAYLDNSVVKLCKSFFSSSLMFLLFSIVSRLASRRRFFCAGAAATEGDGLSLSSWIDVSSSSNPRNFPSLISFRNTSTARKYLSSYHRHAQVLIEVDNPLFNRSRRFLIAYKALFTFFADTSTASPGLLFQPVPQTGRIVTPADATNSGRPEEAGIGHHGIVD</sequence>
<reference evidence="3" key="1">
    <citation type="submission" date="2015-01" db="EMBL/GenBank/DDBJ databases">
        <authorList>
            <person name="Aksoy S."/>
            <person name="Warren W."/>
            <person name="Wilson R.K."/>
        </authorList>
    </citation>
    <scope>NUCLEOTIDE SEQUENCE [LARGE SCALE GENOMIC DNA]</scope>
    <source>
        <strain evidence="3">IAEA</strain>
    </source>
</reference>
<dbReference type="Proteomes" id="UP000092460">
    <property type="component" value="Unassembled WGS sequence"/>
</dbReference>
<evidence type="ECO:0000313" key="3">
    <source>
        <dbReference type="Proteomes" id="UP000092460"/>
    </source>
</evidence>
<keyword evidence="3" id="KW-1185">Reference proteome</keyword>
<proteinExistence type="predicted"/>
<evidence type="ECO:0000256" key="1">
    <source>
        <dbReference type="SAM" id="MobiDB-lite"/>
    </source>
</evidence>
<accession>A0A1B0B0J0</accession>
<organism evidence="2 3">
    <name type="scientific">Glossina palpalis gambiensis</name>
    <dbReference type="NCBI Taxonomy" id="67801"/>
    <lineage>
        <taxon>Eukaryota</taxon>
        <taxon>Metazoa</taxon>
        <taxon>Ecdysozoa</taxon>
        <taxon>Arthropoda</taxon>
        <taxon>Hexapoda</taxon>
        <taxon>Insecta</taxon>
        <taxon>Pterygota</taxon>
        <taxon>Neoptera</taxon>
        <taxon>Endopterygota</taxon>
        <taxon>Diptera</taxon>
        <taxon>Brachycera</taxon>
        <taxon>Muscomorpha</taxon>
        <taxon>Hippoboscoidea</taxon>
        <taxon>Glossinidae</taxon>
        <taxon>Glossina</taxon>
    </lineage>
</organism>
<dbReference type="EnsemblMetazoa" id="GPPI014846-RA">
    <property type="protein sequence ID" value="GPPI014846-PA"/>
    <property type="gene ID" value="GPPI014846"/>
</dbReference>
<feature type="compositionally biased region" description="Basic and acidic residues" evidence="1">
    <location>
        <begin position="169"/>
        <end position="182"/>
    </location>
</feature>
<dbReference type="AlphaFoldDB" id="A0A1B0B0J0"/>
<evidence type="ECO:0000313" key="2">
    <source>
        <dbReference type="EnsemblMetazoa" id="GPPI014846-PA"/>
    </source>
</evidence>
<name>A0A1B0B0J0_9MUSC</name>
<feature type="region of interest" description="Disordered" evidence="1">
    <location>
        <begin position="161"/>
        <end position="182"/>
    </location>
</feature>
<dbReference type="EMBL" id="JXJN01006770">
    <property type="status" value="NOT_ANNOTATED_CDS"/>
    <property type="molecule type" value="Genomic_DNA"/>
</dbReference>